<comment type="caution">
    <text evidence="1">The sequence shown here is derived from an EMBL/GenBank/DDBJ whole genome shotgun (WGS) entry which is preliminary data.</text>
</comment>
<dbReference type="RefSeq" id="WP_371691479.1">
    <property type="nucleotide sequence ID" value="NZ_JBGONW010000128.1"/>
</dbReference>
<protein>
    <submittedName>
        <fullName evidence="1">Uncharacterized protein</fullName>
    </submittedName>
</protein>
<accession>A0ABV4LZZ5</accession>
<organism evidence="1 2">
    <name type="scientific">Vibrio splendidus</name>
    <dbReference type="NCBI Taxonomy" id="29497"/>
    <lineage>
        <taxon>Bacteria</taxon>
        <taxon>Pseudomonadati</taxon>
        <taxon>Pseudomonadota</taxon>
        <taxon>Gammaproteobacteria</taxon>
        <taxon>Vibrionales</taxon>
        <taxon>Vibrionaceae</taxon>
        <taxon>Vibrio</taxon>
    </lineage>
</organism>
<keyword evidence="2" id="KW-1185">Reference proteome</keyword>
<gene>
    <name evidence="1" type="ORF">ACED33_25330</name>
</gene>
<reference evidence="1 2" key="1">
    <citation type="submission" date="2024-06" db="EMBL/GenBank/DDBJ databases">
        <authorList>
            <person name="Steensen K."/>
            <person name="Seneca J."/>
            <person name="Bartlau N."/>
            <person name="Yu A.X."/>
            <person name="Polz M.F."/>
        </authorList>
    </citation>
    <scope>NUCLEOTIDE SEQUENCE [LARGE SCALE GENOMIC DNA]</scope>
    <source>
        <strain evidence="1 2">1F145</strain>
    </source>
</reference>
<sequence>MSKNDLTMSLDNLKKVSEKIDITIEHQTQIKEHVESLSNDFKEVDFDKLIGSEETVSRYAASQKNSDDYFDKPFSGGYVGLSHMCIFLYYSQKMGITLDQVVDELIMPTFDSIVEFSDDEGRKQLVEFYRGSFTNAYQALASFDFVYIIETGESRQFALNNGFSDACEQFIEFAINEESNDRSTDLLQTIISSCSEISEDAE</sequence>
<dbReference type="EMBL" id="JBGOOW010000076">
    <property type="protein sequence ID" value="MEZ8183992.1"/>
    <property type="molecule type" value="Genomic_DNA"/>
</dbReference>
<dbReference type="Proteomes" id="UP001569200">
    <property type="component" value="Unassembled WGS sequence"/>
</dbReference>
<evidence type="ECO:0000313" key="2">
    <source>
        <dbReference type="Proteomes" id="UP001569200"/>
    </source>
</evidence>
<proteinExistence type="predicted"/>
<name>A0ABV4LZZ5_VIBSP</name>
<evidence type="ECO:0000313" key="1">
    <source>
        <dbReference type="EMBL" id="MEZ8183992.1"/>
    </source>
</evidence>